<evidence type="ECO:0000313" key="3">
    <source>
        <dbReference type="Proteomes" id="UP000501058"/>
    </source>
</evidence>
<dbReference type="EMBL" id="CP049865">
    <property type="protein sequence ID" value="QIK73924.1"/>
    <property type="molecule type" value="Genomic_DNA"/>
</dbReference>
<dbReference type="PANTHER" id="PTHR43317:SF1">
    <property type="entry name" value="THERMOSPERMINE SYNTHASE ACAULIS5"/>
    <property type="match status" value="1"/>
</dbReference>
<dbReference type="AlphaFoldDB" id="A0A6G7YAJ8"/>
<organism evidence="2 3">
    <name type="scientific">Propioniciclava coleopterorum</name>
    <dbReference type="NCBI Taxonomy" id="2714937"/>
    <lineage>
        <taxon>Bacteria</taxon>
        <taxon>Bacillati</taxon>
        <taxon>Actinomycetota</taxon>
        <taxon>Actinomycetes</taxon>
        <taxon>Propionibacteriales</taxon>
        <taxon>Propionibacteriaceae</taxon>
        <taxon>Propioniciclava</taxon>
    </lineage>
</organism>
<dbReference type="Proteomes" id="UP000501058">
    <property type="component" value="Chromosome"/>
</dbReference>
<dbReference type="KEGG" id="prv:G7070_10945"/>
<reference evidence="2 3" key="1">
    <citation type="submission" date="2020-03" db="EMBL/GenBank/DDBJ databases">
        <title>Propioniciclava sp. nov., isolated from Hydrophilus acuminatus.</title>
        <authorList>
            <person name="Hyun D.-W."/>
            <person name="Bae J.-W."/>
        </authorList>
    </citation>
    <scope>NUCLEOTIDE SEQUENCE [LARGE SCALE GENOMIC DNA]</scope>
    <source>
        <strain evidence="2 3">HDW11</strain>
    </source>
</reference>
<dbReference type="PANTHER" id="PTHR43317">
    <property type="entry name" value="THERMOSPERMINE SYNTHASE ACAULIS5"/>
    <property type="match status" value="1"/>
</dbReference>
<keyword evidence="1" id="KW-0620">Polyamine biosynthesis</keyword>
<dbReference type="InterPro" id="IPR029063">
    <property type="entry name" value="SAM-dependent_MTases_sf"/>
</dbReference>
<evidence type="ECO:0000256" key="1">
    <source>
        <dbReference type="ARBA" id="ARBA00023115"/>
    </source>
</evidence>
<dbReference type="NCBIfam" id="NF037959">
    <property type="entry name" value="MFS_SpdSyn"/>
    <property type="match status" value="1"/>
</dbReference>
<keyword evidence="3" id="KW-1185">Reference proteome</keyword>
<name>A0A6G7YAJ8_9ACTN</name>
<sequence>MAGDTAQSWVVPEDPLHLEFEYVQRICETLDATVLARPADERLRIVHLGGGGLTIPRYVAARRPRTAQVVCEPDADLVEDVRRLIPLPRHSGIKVRTVDGRAGLEAMPPDYHDALILDAFDGARVPPALATAEFLAEVAARRRPNAVFVANVTDRAPFGWARRFVAGVRAVHRSLIISAETPVWKGRRFGNLVVVASNGPLPATELSRTAARAAFPYRFLAGREVVDWIGDAEPFTDADAQASPVPRRGTWFS</sequence>
<gene>
    <name evidence="2" type="ORF">G7070_10945</name>
</gene>
<proteinExistence type="predicted"/>
<dbReference type="GO" id="GO:0006596">
    <property type="term" value="P:polyamine biosynthetic process"/>
    <property type="evidence" value="ECO:0007669"/>
    <property type="project" value="UniProtKB-KW"/>
</dbReference>
<evidence type="ECO:0000313" key="2">
    <source>
        <dbReference type="EMBL" id="QIK73924.1"/>
    </source>
</evidence>
<accession>A0A6G7YAJ8</accession>
<dbReference type="Gene3D" id="3.40.50.150">
    <property type="entry name" value="Vaccinia Virus protein VP39"/>
    <property type="match status" value="1"/>
</dbReference>
<protein>
    <submittedName>
        <fullName evidence="2">Spermidine synthase</fullName>
    </submittedName>
</protein>
<dbReference type="SUPFAM" id="SSF53335">
    <property type="entry name" value="S-adenosyl-L-methionine-dependent methyltransferases"/>
    <property type="match status" value="1"/>
</dbReference>
<dbReference type="RefSeq" id="WP_166235198.1">
    <property type="nucleotide sequence ID" value="NZ_CP049865.1"/>
</dbReference>